<organism evidence="4 5">
    <name type="scientific">Sulfidibacter corallicola</name>
    <dbReference type="NCBI Taxonomy" id="2818388"/>
    <lineage>
        <taxon>Bacteria</taxon>
        <taxon>Pseudomonadati</taxon>
        <taxon>Acidobacteriota</taxon>
        <taxon>Holophagae</taxon>
        <taxon>Acanthopleuribacterales</taxon>
        <taxon>Acanthopleuribacteraceae</taxon>
        <taxon>Sulfidibacter</taxon>
    </lineage>
</organism>
<dbReference type="InterPro" id="IPR000719">
    <property type="entry name" value="Prot_kinase_dom"/>
</dbReference>
<dbReference type="EMBL" id="CP071793">
    <property type="protein sequence ID" value="QTD52527.1"/>
    <property type="molecule type" value="Genomic_DNA"/>
</dbReference>
<dbReference type="InterPro" id="IPR016187">
    <property type="entry name" value="CTDL_fold"/>
</dbReference>
<evidence type="ECO:0000256" key="1">
    <source>
        <dbReference type="PROSITE-ProRule" id="PRU00339"/>
    </source>
</evidence>
<feature type="region of interest" description="Disordered" evidence="2">
    <location>
        <begin position="271"/>
        <end position="332"/>
    </location>
</feature>
<gene>
    <name evidence="4" type="ORF">J3U87_08645</name>
</gene>
<dbReference type="KEGG" id="scor:J3U87_08645"/>
<dbReference type="GO" id="GO:0005524">
    <property type="term" value="F:ATP binding"/>
    <property type="evidence" value="ECO:0007669"/>
    <property type="project" value="InterPro"/>
</dbReference>
<dbReference type="GO" id="GO:0120147">
    <property type="term" value="F:formylglycine-generating oxidase activity"/>
    <property type="evidence" value="ECO:0007669"/>
    <property type="project" value="TreeGrafter"/>
</dbReference>
<feature type="compositionally biased region" description="Gly residues" evidence="2">
    <location>
        <begin position="644"/>
        <end position="688"/>
    </location>
</feature>
<dbReference type="Pfam" id="PF00069">
    <property type="entry name" value="Pkinase"/>
    <property type="match status" value="1"/>
</dbReference>
<feature type="compositionally biased region" description="Basic and acidic residues" evidence="2">
    <location>
        <begin position="876"/>
        <end position="886"/>
    </location>
</feature>
<dbReference type="PROSITE" id="PS50005">
    <property type="entry name" value="TPR"/>
    <property type="match status" value="1"/>
</dbReference>
<dbReference type="PANTHER" id="PTHR23150:SF19">
    <property type="entry name" value="FORMYLGLYCINE-GENERATING ENZYME"/>
    <property type="match status" value="1"/>
</dbReference>
<name>A0A8A4TT16_SULCO</name>
<dbReference type="InterPro" id="IPR051043">
    <property type="entry name" value="Sulfatase_Mod_Factor_Kinase"/>
</dbReference>
<dbReference type="CDD" id="cd14014">
    <property type="entry name" value="STKc_PknB_like"/>
    <property type="match status" value="1"/>
</dbReference>
<feature type="region of interest" description="Disordered" evidence="2">
    <location>
        <begin position="898"/>
        <end position="932"/>
    </location>
</feature>
<protein>
    <submittedName>
        <fullName evidence="4">SUMF1/EgtB/PvdO family nonheme iron enzyme</fullName>
    </submittedName>
</protein>
<sequence>MIGATIDQFKIVQALSSNAVCETFLAVHVTDGSKFVLKAIHPRLTSAGDFRKRLLDDAVENIKCEHPNIVALINVVEGENRLFLVREFIEGQTLDEMIRTHGKLPLRQASDLLKGILKGVGYAHSEGGVHRFLNPSNVIVTPEGEPRIWGFGHVLQSERENFFTPHEQLYYGRYYSPERIKNPDTTDIRANIYAAGAILYEVVTGQPPYQAVDWNQLKEAIRTSPLPDPSQLNHHIPPAMTVSIQHALSKQPEGRYQNAIEFYKDLAKTQNNLPDDEPFHPSAGLDSLGLVGDDGDADDTASDLSFELPSEANANADGTFGPEFNTGFGGDMERTVRDASLSNLADQARQGGLPVNGGDWFGETRPVSSANMGLEGAGGGTDLDRLDFSAAGGSMGDDSNSMSQLAEADFGSGGADQIGSMDFGVSPEASLSGSESLDFGGVTETQGFDLGPVDAGGGDQANGGFDVNGGFDLGGPPTGGEAAGGFDLGDADTATGGFDLGSPEPASGGFDLGGTEPPAGGGFDIGGGDAANGGFDFGGETPAGSPDFGSNGAQPGGTDMGLEGDFQNGGGLGGQDDFGFASAVEDPAMDNGPAVDFGDFQSEPTPVEFGTAPAPQENGGFDFNLDNGPEEPAGAGFQIDDGPDAGGGGFDFGGGDEVASNQGGGFDFGGGDQPADQGDGGFDFGGGDQPADQDGDFGFGTGGGFDFETKEEDDADFGLGGGSSVPMDFANDPAFDVSTPQQNQPFDLGGDDLQDPAITHGGSDFELDPGDGGFDVPQPPATPAAPGGEFDFGGDPSEGSVSFDFGGDGPVPEGAQPEDSFGFGDEFGEGDSENPFSFEGDQPEATGAPAPPSPPDVGGFGEHELDLGNDPFAESTGDHTDLKDQVTTDDGAFSFEAVEEPDQSAARAGLADSLTKADRATSPPPIPNRGASVVKAKRVGRFDPKVLGLTILLAVLAVGGILFWVTMQSSKKRDLKTIGTVQTLVDNKSYDEAIRRIEAILADSPSDRVKSRLGQLASRAKKEKAAVVKQIDELVARAGTYRDEGRLVVDGKDDAYGTYKTVLELDGTNEVAKQAIAEIRQEQLSSVQTLLNRGKELEALAILAGLYKADRTDGEVNKQYEELKAKLKEEQSGKLQERIETLYGRREYTKVVPLFLELDQIDPKSQYIKKMRPLLLESLTAVGQDALSRQKFPQAAQAYRAALQLAPGDSKLTANLEDVEEEQLRADITESVDRLERAMSRKDYTQQFRLASRLSELDPGNSTAVEAMENVGKEVSRLQVTAQDKRELGQFKEVAELYRQIYEINGTSEAQQLWQKYARWSPPDGMSYIPLGLFSMGDNGQRDTAPRRNVHVESFFIDKFEVTNRQFKQFVDANPQWAPGRISPRFHDGNYLKHWGGGAPASGDLDRPVSYVSWYAAEAYAKWLGKRLPTEAEWEKAASGNTKRQKYWWGKHSDAKMAVYEFYPEKKAAPVGKFPPNGYGVHEILGNVNEWVLDTYDPNFYRTSNGQDPVNTAEGPQKVFRGGSFRSRGKEIAMYLRNHGDPRMCSEVIGFRCAKDAHFVE</sequence>
<dbReference type="PROSITE" id="PS50011">
    <property type="entry name" value="PROTEIN_KINASE_DOM"/>
    <property type="match status" value="1"/>
</dbReference>
<dbReference type="SUPFAM" id="SSF48452">
    <property type="entry name" value="TPR-like"/>
    <property type="match status" value="1"/>
</dbReference>
<dbReference type="Proteomes" id="UP000663929">
    <property type="component" value="Chromosome"/>
</dbReference>
<dbReference type="Gene3D" id="1.10.510.10">
    <property type="entry name" value="Transferase(Phosphotransferase) domain 1"/>
    <property type="match status" value="1"/>
</dbReference>
<dbReference type="SUPFAM" id="SSF56436">
    <property type="entry name" value="C-type lectin-like"/>
    <property type="match status" value="1"/>
</dbReference>
<accession>A0A8A4TT16</accession>
<dbReference type="PANTHER" id="PTHR23150">
    <property type="entry name" value="SULFATASE MODIFYING FACTOR 1, 2"/>
    <property type="match status" value="1"/>
</dbReference>
<evidence type="ECO:0000256" key="2">
    <source>
        <dbReference type="SAM" id="MobiDB-lite"/>
    </source>
</evidence>
<dbReference type="GO" id="GO:0004672">
    <property type="term" value="F:protein kinase activity"/>
    <property type="evidence" value="ECO:0007669"/>
    <property type="project" value="InterPro"/>
</dbReference>
<feature type="region of interest" description="Disordered" evidence="2">
    <location>
        <begin position="348"/>
        <end position="413"/>
    </location>
</feature>
<feature type="compositionally biased region" description="Low complexity" evidence="2">
    <location>
        <begin position="282"/>
        <end position="291"/>
    </location>
</feature>
<evidence type="ECO:0000259" key="3">
    <source>
        <dbReference type="PROSITE" id="PS50011"/>
    </source>
</evidence>
<dbReference type="SUPFAM" id="SSF56112">
    <property type="entry name" value="Protein kinase-like (PK-like)"/>
    <property type="match status" value="1"/>
</dbReference>
<reference evidence="4" key="1">
    <citation type="submission" date="2021-03" db="EMBL/GenBank/DDBJ databases">
        <title>Acanthopleuribacteraceae sp. M133.</title>
        <authorList>
            <person name="Wang G."/>
        </authorList>
    </citation>
    <scope>NUCLEOTIDE SEQUENCE</scope>
    <source>
        <strain evidence="4">M133</strain>
    </source>
</reference>
<keyword evidence="5" id="KW-1185">Reference proteome</keyword>
<feature type="repeat" description="TPR" evidence="1">
    <location>
        <begin position="1176"/>
        <end position="1209"/>
    </location>
</feature>
<feature type="region of interest" description="Disordered" evidence="2">
    <location>
        <begin position="501"/>
        <end position="557"/>
    </location>
</feature>
<feature type="compositionally biased region" description="Gly residues" evidence="2">
    <location>
        <begin position="519"/>
        <end position="537"/>
    </location>
</feature>
<evidence type="ECO:0000313" key="4">
    <source>
        <dbReference type="EMBL" id="QTD52527.1"/>
    </source>
</evidence>
<evidence type="ECO:0000313" key="5">
    <source>
        <dbReference type="Proteomes" id="UP000663929"/>
    </source>
</evidence>
<dbReference type="Pfam" id="PF03781">
    <property type="entry name" value="FGE-sulfatase"/>
    <property type="match status" value="1"/>
</dbReference>
<dbReference type="InterPro" id="IPR005532">
    <property type="entry name" value="SUMF_dom"/>
</dbReference>
<dbReference type="Gene3D" id="3.90.1580.10">
    <property type="entry name" value="paralog of FGE (formylglycine-generating enzyme)"/>
    <property type="match status" value="1"/>
</dbReference>
<proteinExistence type="predicted"/>
<dbReference type="InterPro" id="IPR019734">
    <property type="entry name" value="TPR_rpt"/>
</dbReference>
<keyword evidence="1" id="KW-0802">TPR repeat</keyword>
<dbReference type="Gene3D" id="3.30.200.20">
    <property type="entry name" value="Phosphorylase Kinase, domain 1"/>
    <property type="match status" value="1"/>
</dbReference>
<dbReference type="InterPro" id="IPR011009">
    <property type="entry name" value="Kinase-like_dom_sf"/>
</dbReference>
<dbReference type="InterPro" id="IPR042095">
    <property type="entry name" value="SUMF_sf"/>
</dbReference>
<feature type="domain" description="Protein kinase" evidence="3">
    <location>
        <begin position="9"/>
        <end position="280"/>
    </location>
</feature>
<dbReference type="Gene3D" id="1.25.40.10">
    <property type="entry name" value="Tetratricopeptide repeat domain"/>
    <property type="match status" value="1"/>
</dbReference>
<dbReference type="InterPro" id="IPR011990">
    <property type="entry name" value="TPR-like_helical_dom_sf"/>
</dbReference>
<feature type="compositionally biased region" description="Low complexity" evidence="2">
    <location>
        <begin position="389"/>
        <end position="403"/>
    </location>
</feature>
<feature type="region of interest" description="Disordered" evidence="2">
    <location>
        <begin position="588"/>
        <end position="886"/>
    </location>
</feature>
<dbReference type="RefSeq" id="WP_272932474.1">
    <property type="nucleotide sequence ID" value="NZ_CP071793.1"/>
</dbReference>